<comment type="caution">
    <text evidence="6">The sequence shown here is derived from an EMBL/GenBank/DDBJ whole genome shotgun (WGS) entry which is preliminary data.</text>
</comment>
<feature type="compositionally biased region" description="Polar residues" evidence="1">
    <location>
        <begin position="603"/>
        <end position="614"/>
    </location>
</feature>
<dbReference type="InterPro" id="IPR011009">
    <property type="entry name" value="Kinase-like_dom_sf"/>
</dbReference>
<feature type="signal peptide" evidence="3">
    <location>
        <begin position="1"/>
        <end position="20"/>
    </location>
</feature>
<evidence type="ECO:0000313" key="6">
    <source>
        <dbReference type="EMBL" id="CAH3176262.1"/>
    </source>
</evidence>
<gene>
    <name evidence="6" type="ORF">PLOB_00018076</name>
</gene>
<dbReference type="Pfam" id="PF00059">
    <property type="entry name" value="Lectin_C"/>
    <property type="match status" value="1"/>
</dbReference>
<evidence type="ECO:0000256" key="2">
    <source>
        <dbReference type="SAM" id="Phobius"/>
    </source>
</evidence>
<evidence type="ECO:0000256" key="1">
    <source>
        <dbReference type="SAM" id="MobiDB-lite"/>
    </source>
</evidence>
<dbReference type="SMART" id="SM00219">
    <property type="entry name" value="TyrKc"/>
    <property type="match status" value="1"/>
</dbReference>
<dbReference type="PROSITE" id="PS00109">
    <property type="entry name" value="PROTEIN_KINASE_TYR"/>
    <property type="match status" value="1"/>
</dbReference>
<dbReference type="InterPro" id="IPR008266">
    <property type="entry name" value="Tyr_kinase_AS"/>
</dbReference>
<dbReference type="PROSITE" id="PS50011">
    <property type="entry name" value="PROTEIN_KINASE_DOM"/>
    <property type="match status" value="1"/>
</dbReference>
<dbReference type="EMBL" id="CALNXK010000211">
    <property type="protein sequence ID" value="CAH3176262.1"/>
    <property type="molecule type" value="Genomic_DNA"/>
</dbReference>
<feature type="transmembrane region" description="Helical" evidence="2">
    <location>
        <begin position="310"/>
        <end position="333"/>
    </location>
</feature>
<dbReference type="SUPFAM" id="SSF57302">
    <property type="entry name" value="Snake toxin-like"/>
    <property type="match status" value="1"/>
</dbReference>
<feature type="region of interest" description="Disordered" evidence="1">
    <location>
        <begin position="583"/>
        <end position="623"/>
    </location>
</feature>
<dbReference type="SUPFAM" id="SSF56436">
    <property type="entry name" value="C-type lectin-like"/>
    <property type="match status" value="2"/>
</dbReference>
<dbReference type="Gene3D" id="1.10.510.10">
    <property type="entry name" value="Transferase(Phosphotransferase) domain 1"/>
    <property type="match status" value="1"/>
</dbReference>
<dbReference type="InterPro" id="IPR001245">
    <property type="entry name" value="Ser-Thr/Tyr_kinase_cat_dom"/>
</dbReference>
<dbReference type="PROSITE" id="PS50041">
    <property type="entry name" value="C_TYPE_LECTIN_2"/>
    <property type="match status" value="1"/>
</dbReference>
<keyword evidence="7" id="KW-1185">Reference proteome</keyword>
<evidence type="ECO:0000259" key="5">
    <source>
        <dbReference type="PROSITE" id="PS50041"/>
    </source>
</evidence>
<dbReference type="Gene3D" id="3.30.200.20">
    <property type="entry name" value="Phosphorylase Kinase, domain 1"/>
    <property type="match status" value="1"/>
</dbReference>
<dbReference type="Proteomes" id="UP001159405">
    <property type="component" value="Unassembled WGS sequence"/>
</dbReference>
<dbReference type="SMART" id="SM00034">
    <property type="entry name" value="CLECT"/>
    <property type="match status" value="1"/>
</dbReference>
<proteinExistence type="predicted"/>
<dbReference type="CDD" id="cd00037">
    <property type="entry name" value="CLECT"/>
    <property type="match status" value="1"/>
</dbReference>
<dbReference type="Gene3D" id="3.10.100.10">
    <property type="entry name" value="Mannose-Binding Protein A, subunit A"/>
    <property type="match status" value="2"/>
</dbReference>
<dbReference type="InterPro" id="IPR020635">
    <property type="entry name" value="Tyr_kinase_cat_dom"/>
</dbReference>
<keyword evidence="2" id="KW-0472">Membrane</keyword>
<accession>A0ABN8RB91</accession>
<dbReference type="InterPro" id="IPR045860">
    <property type="entry name" value="Snake_toxin-like_sf"/>
</dbReference>
<keyword evidence="2" id="KW-1133">Transmembrane helix</keyword>
<feature type="domain" description="C-type lectin" evidence="5">
    <location>
        <begin position="30"/>
        <end position="142"/>
    </location>
</feature>
<dbReference type="SUPFAM" id="SSF56112">
    <property type="entry name" value="Protein kinase-like (PK-like)"/>
    <property type="match status" value="1"/>
</dbReference>
<keyword evidence="2" id="KW-0812">Transmembrane</keyword>
<dbReference type="InterPro" id="IPR050122">
    <property type="entry name" value="RTK"/>
</dbReference>
<dbReference type="PANTHER" id="PTHR24416:SF583">
    <property type="entry name" value="RECEPTOR PROTEIN-TYROSINE KINASE"/>
    <property type="match status" value="1"/>
</dbReference>
<evidence type="ECO:0000259" key="4">
    <source>
        <dbReference type="PROSITE" id="PS50011"/>
    </source>
</evidence>
<feature type="domain" description="Protein kinase" evidence="4">
    <location>
        <begin position="360"/>
        <end position="810"/>
    </location>
</feature>
<sequence length="831" mass="94531">MITLALFVSLLLAVTRRYSALECPETWKEFEGFCYKVMDRLGYRRRFAWSTAVSGCFGFGGDLVSISNEKEMKFVHDTAFKDANRTSVWIGLAYRHQKGGYVWNNGESFNISGSVQWLNMSRIVYENKCVEILKNGWNLTECCKENKHLFCKRPKGPLACSAGWFFNGVSCYKDNGNGTWEGARQGCTVSGGHLVKVDDDNQKRFLIHFMEVTGLKKTSLDVSNVCYEYPSRNYSAPIKVSCTLPENLCFKYDNTTANGEKVTIQGCISADQCRQFDGHHLHCCEGDMCNSVKNTTIPEPENPTRAISKVIYISLGITSAFLLLSVAIVVWCYRKKKLKTIERSPDSQPSDKWEMVPERIEFEGELGRGEFGVVYKATVRKMDEMEALVTETSKWPSSSTKPKAPQVVAVKVLHDDPSDAQIEEFMFEIEQMKLLGSHKNVVSMVGCCTLEEKMFLVIEYVPCGDLLTWLRRRRKKINELKASERSYADKEVLKDQEESREKQKQAGILLKKTAKEEQAQVTMEMISLRQSGDPKDMASATDSLPDHRFAFNNEAMDDEHSAHKEQVNIAQQSDKHAVVEVIPSTSAKNQDGEWKEKDKELLRSQQVTGKSQAKPSPAMPPVIESINEDLSSDEEDEEENFRTKQLFLFAWQIAKGMNHLAENNLVHRDLAARNVLVGHDNQIKVSDFGLMRQIYEDVSSSAKSKKLPVKWMAPEALYQGLYTTKSDVWSFGVVLWEMATLGGVPYPTLTNSELYRLLGTGYRMERPDMCSDDVYELMADCWKEEPPSRPSFYQLIEKLEVIMERDAPYLHLNEHNEDRPYYNVPPEASGD</sequence>
<dbReference type="CDD" id="cd00192">
    <property type="entry name" value="PTKc"/>
    <property type="match status" value="1"/>
</dbReference>
<organism evidence="6 7">
    <name type="scientific">Porites lobata</name>
    <dbReference type="NCBI Taxonomy" id="104759"/>
    <lineage>
        <taxon>Eukaryota</taxon>
        <taxon>Metazoa</taxon>
        <taxon>Cnidaria</taxon>
        <taxon>Anthozoa</taxon>
        <taxon>Hexacorallia</taxon>
        <taxon>Scleractinia</taxon>
        <taxon>Fungiina</taxon>
        <taxon>Poritidae</taxon>
        <taxon>Porites</taxon>
    </lineage>
</organism>
<dbReference type="InterPro" id="IPR016186">
    <property type="entry name" value="C-type_lectin-like/link_sf"/>
</dbReference>
<protein>
    <submittedName>
        <fullName evidence="6">Uncharacterized protein</fullName>
    </submittedName>
</protein>
<name>A0ABN8RB91_9CNID</name>
<dbReference type="PANTHER" id="PTHR24416">
    <property type="entry name" value="TYROSINE-PROTEIN KINASE RECEPTOR"/>
    <property type="match status" value="1"/>
</dbReference>
<evidence type="ECO:0000256" key="3">
    <source>
        <dbReference type="SAM" id="SignalP"/>
    </source>
</evidence>
<reference evidence="6 7" key="1">
    <citation type="submission" date="2022-05" db="EMBL/GenBank/DDBJ databases">
        <authorList>
            <consortium name="Genoscope - CEA"/>
            <person name="William W."/>
        </authorList>
    </citation>
    <scope>NUCLEOTIDE SEQUENCE [LARGE SCALE GENOMIC DNA]</scope>
</reference>
<feature type="compositionally biased region" description="Basic and acidic residues" evidence="1">
    <location>
        <begin position="590"/>
        <end position="602"/>
    </location>
</feature>
<dbReference type="InterPro" id="IPR000719">
    <property type="entry name" value="Prot_kinase_dom"/>
</dbReference>
<keyword evidence="3" id="KW-0732">Signal</keyword>
<dbReference type="CDD" id="cd00117">
    <property type="entry name" value="TFP"/>
    <property type="match status" value="1"/>
</dbReference>
<feature type="chain" id="PRO_5045194033" evidence="3">
    <location>
        <begin position="21"/>
        <end position="831"/>
    </location>
</feature>
<dbReference type="InterPro" id="IPR001304">
    <property type="entry name" value="C-type_lectin-like"/>
</dbReference>
<evidence type="ECO:0000313" key="7">
    <source>
        <dbReference type="Proteomes" id="UP001159405"/>
    </source>
</evidence>
<dbReference type="InterPro" id="IPR016187">
    <property type="entry name" value="CTDL_fold"/>
</dbReference>
<dbReference type="Pfam" id="PF07714">
    <property type="entry name" value="PK_Tyr_Ser-Thr"/>
    <property type="match status" value="2"/>
</dbReference>